<sequence>MKEITVVTSEVVLSEMHFVYKVKVDEKEFENVLAEFHSLSNDHNEIYESLDKYQFEQVDNYIKSYLDYEPDTEIYNVEAN</sequence>
<dbReference type="KEGG" id="suln:FJR47_02735"/>
<dbReference type="AlphaFoldDB" id="A0AAJ4A2T8"/>
<accession>A0AAJ4A2T8</accession>
<organism evidence="1 2">
    <name type="scientific">Sulfurimonas xiamenensis</name>
    <dbReference type="NCBI Taxonomy" id="2590021"/>
    <lineage>
        <taxon>Bacteria</taxon>
        <taxon>Pseudomonadati</taxon>
        <taxon>Campylobacterota</taxon>
        <taxon>Epsilonproteobacteria</taxon>
        <taxon>Campylobacterales</taxon>
        <taxon>Sulfurimonadaceae</taxon>
        <taxon>Sulfurimonas</taxon>
    </lineage>
</organism>
<evidence type="ECO:0000313" key="1">
    <source>
        <dbReference type="EMBL" id="QFR42882.1"/>
    </source>
</evidence>
<protein>
    <submittedName>
        <fullName evidence="1">Uncharacterized protein</fullName>
    </submittedName>
</protein>
<proteinExistence type="predicted"/>
<dbReference type="RefSeq" id="WP_152298945.1">
    <property type="nucleotide sequence ID" value="NZ_CP041166.1"/>
</dbReference>
<gene>
    <name evidence="1" type="ORF">FJR47_02735</name>
</gene>
<evidence type="ECO:0000313" key="2">
    <source>
        <dbReference type="Proteomes" id="UP000326061"/>
    </source>
</evidence>
<dbReference type="Proteomes" id="UP000326061">
    <property type="component" value="Chromosome"/>
</dbReference>
<dbReference type="EMBL" id="CP041166">
    <property type="protein sequence ID" value="QFR42882.1"/>
    <property type="molecule type" value="Genomic_DNA"/>
</dbReference>
<reference evidence="2" key="1">
    <citation type="submission" date="2019-06" db="EMBL/GenBank/DDBJ databases">
        <title>Sulfurimonas gotlandica sp. nov., a chemoautotrophic and psychrotolerant epsilonproteobacterium isolated from a pelagic redoxcline, and an emended description of the genus Sulfurimonas.</title>
        <authorList>
            <person name="Wang S."/>
            <person name="Jiang L."/>
            <person name="Shao Z."/>
        </authorList>
    </citation>
    <scope>NUCLEOTIDE SEQUENCE [LARGE SCALE GENOMIC DNA]</scope>
    <source>
        <strain evidence="2">1-1N</strain>
    </source>
</reference>
<keyword evidence="2" id="KW-1185">Reference proteome</keyword>
<name>A0AAJ4A2T8_9BACT</name>